<dbReference type="Pfam" id="PF07228">
    <property type="entry name" value="SpoIIE"/>
    <property type="match status" value="1"/>
</dbReference>
<proteinExistence type="predicted"/>
<protein>
    <recommendedName>
        <fullName evidence="2">PPM-type phosphatase domain-containing protein</fullName>
    </recommendedName>
</protein>
<evidence type="ECO:0000313" key="3">
    <source>
        <dbReference type="EMBL" id="GDY48580.1"/>
    </source>
</evidence>
<name>A0A4D4KPT8_9ACTN</name>
<dbReference type="GO" id="GO:0016791">
    <property type="term" value="F:phosphatase activity"/>
    <property type="evidence" value="ECO:0007669"/>
    <property type="project" value="TreeGrafter"/>
</dbReference>
<dbReference type="PANTHER" id="PTHR43156:SF2">
    <property type="entry name" value="STAGE II SPORULATION PROTEIN E"/>
    <property type="match status" value="1"/>
</dbReference>
<dbReference type="EMBL" id="BJHV01000001">
    <property type="protein sequence ID" value="GDY48580.1"/>
    <property type="molecule type" value="Genomic_DNA"/>
</dbReference>
<dbReference type="AlphaFoldDB" id="A0A4D4KPT8"/>
<evidence type="ECO:0000256" key="1">
    <source>
        <dbReference type="ARBA" id="ARBA00022801"/>
    </source>
</evidence>
<organism evidence="3 4">
    <name type="scientific">Streptomyces antimycoticus</name>
    <dbReference type="NCBI Taxonomy" id="68175"/>
    <lineage>
        <taxon>Bacteria</taxon>
        <taxon>Bacillati</taxon>
        <taxon>Actinomycetota</taxon>
        <taxon>Actinomycetes</taxon>
        <taxon>Kitasatosporales</taxon>
        <taxon>Streptomycetaceae</taxon>
        <taxon>Streptomyces</taxon>
        <taxon>Streptomyces violaceusniger group</taxon>
    </lineage>
</organism>
<comment type="caution">
    <text evidence="3">The sequence shown here is derived from an EMBL/GenBank/DDBJ whole genome shotgun (WGS) entry which is preliminary data.</text>
</comment>
<sequence length="142" mass="15391">MVRLDVATGHLQWVNAGHPAPLLIRGLRVVQALENPGTLPVGFGDAQPQISEQTLVRGDRILFFTDGLVKEHETGGEQFGENRLIDFIERAGRAGEGAQETVRRLSHALMRGRGGITTDDATLFLVEWRGGTADHLAAVETA</sequence>
<feature type="domain" description="PPM-type phosphatase" evidence="2">
    <location>
        <begin position="2"/>
        <end position="129"/>
    </location>
</feature>
<dbReference type="PANTHER" id="PTHR43156">
    <property type="entry name" value="STAGE II SPORULATION PROTEIN E-RELATED"/>
    <property type="match status" value="1"/>
</dbReference>
<dbReference type="InterPro" id="IPR001932">
    <property type="entry name" value="PPM-type_phosphatase-like_dom"/>
</dbReference>
<dbReference type="InterPro" id="IPR036457">
    <property type="entry name" value="PPM-type-like_dom_sf"/>
</dbReference>
<evidence type="ECO:0000313" key="4">
    <source>
        <dbReference type="Proteomes" id="UP000299290"/>
    </source>
</evidence>
<dbReference type="Gene3D" id="3.60.40.10">
    <property type="entry name" value="PPM-type phosphatase domain"/>
    <property type="match status" value="1"/>
</dbReference>
<gene>
    <name evidence="3" type="ORF">SANT12839_094620</name>
</gene>
<reference evidence="3 4" key="1">
    <citation type="journal article" date="2020" name="Int. J. Syst. Evol. Microbiol.">
        <title>Reclassification of Streptomyces castelarensis and Streptomyces sporoclivatus as later heterotypic synonyms of Streptomyces antimycoticus.</title>
        <authorList>
            <person name="Komaki H."/>
            <person name="Tamura T."/>
        </authorList>
    </citation>
    <scope>NUCLEOTIDE SEQUENCE [LARGE SCALE GENOMIC DNA]</scope>
    <source>
        <strain evidence="3 4">NBRC 12839</strain>
    </source>
</reference>
<accession>A0A4D4KPT8</accession>
<keyword evidence="4" id="KW-1185">Reference proteome</keyword>
<evidence type="ECO:0000259" key="2">
    <source>
        <dbReference type="Pfam" id="PF07228"/>
    </source>
</evidence>
<dbReference type="Proteomes" id="UP000299290">
    <property type="component" value="Unassembled WGS sequence"/>
</dbReference>
<dbReference type="InterPro" id="IPR052016">
    <property type="entry name" value="Bact_Sigma-Reg"/>
</dbReference>
<keyword evidence="1" id="KW-0378">Hydrolase</keyword>
<dbReference type="SUPFAM" id="SSF81606">
    <property type="entry name" value="PP2C-like"/>
    <property type="match status" value="1"/>
</dbReference>